<proteinExistence type="predicted"/>
<evidence type="ECO:0000313" key="2">
    <source>
        <dbReference type="Proteomes" id="UP000625316"/>
    </source>
</evidence>
<dbReference type="EMBL" id="JADEXQ010000109">
    <property type="protein sequence ID" value="MBE9032523.1"/>
    <property type="molecule type" value="Genomic_DNA"/>
</dbReference>
<dbReference type="AlphaFoldDB" id="A0A928Z6D9"/>
<dbReference type="Proteomes" id="UP000625316">
    <property type="component" value="Unassembled WGS sequence"/>
</dbReference>
<protein>
    <submittedName>
        <fullName evidence="1">Uncharacterized protein</fullName>
    </submittedName>
</protein>
<dbReference type="RefSeq" id="WP_264327339.1">
    <property type="nucleotide sequence ID" value="NZ_JADEXQ010000109.1"/>
</dbReference>
<sequence length="295" mass="31821">MSKSIFDRVDELPNGGTTVMALKGLDFVIPGQWENLTGFTNTIKTVTGETDEALIQAIGERAVTLYNDKSQGYQRAMWLYETVDGAAGALGMAAMANKVGQNISFLGFLSNLTPKPEKAQSIDLCVKLVVELVAYCQINGIPGDSVGDFLAALGDYGGESLMRMVALICFDGLIPLGPTFIDQGLSTISNLTPKELEKNGSFKSVSELIPGNDSAGKLDFIGQSFDSVKGWMTDFVAEKALTQEKALGNLQKFVDVSSDKLDYVGAFLDVAVKYYTHTGTQTLSRRLIERAIAEI</sequence>
<accession>A0A928Z6D9</accession>
<organism evidence="1 2">
    <name type="scientific">Romeriopsis navalis LEGE 11480</name>
    <dbReference type="NCBI Taxonomy" id="2777977"/>
    <lineage>
        <taxon>Bacteria</taxon>
        <taxon>Bacillati</taxon>
        <taxon>Cyanobacteriota</taxon>
        <taxon>Cyanophyceae</taxon>
        <taxon>Leptolyngbyales</taxon>
        <taxon>Leptolyngbyaceae</taxon>
        <taxon>Romeriopsis</taxon>
        <taxon>Romeriopsis navalis</taxon>
    </lineage>
</organism>
<name>A0A928Z6D9_9CYAN</name>
<reference evidence="1" key="1">
    <citation type="submission" date="2020-10" db="EMBL/GenBank/DDBJ databases">
        <authorList>
            <person name="Castelo-Branco R."/>
            <person name="Eusebio N."/>
            <person name="Adriana R."/>
            <person name="Vieira A."/>
            <person name="Brugerolle De Fraissinette N."/>
            <person name="Rezende De Castro R."/>
            <person name="Schneider M.P."/>
            <person name="Vasconcelos V."/>
            <person name="Leao P.N."/>
        </authorList>
    </citation>
    <scope>NUCLEOTIDE SEQUENCE</scope>
    <source>
        <strain evidence="1">LEGE 11480</strain>
    </source>
</reference>
<gene>
    <name evidence="1" type="ORF">IQ266_22550</name>
</gene>
<keyword evidence="2" id="KW-1185">Reference proteome</keyword>
<comment type="caution">
    <text evidence="1">The sequence shown here is derived from an EMBL/GenBank/DDBJ whole genome shotgun (WGS) entry which is preliminary data.</text>
</comment>
<evidence type="ECO:0000313" key="1">
    <source>
        <dbReference type="EMBL" id="MBE9032523.1"/>
    </source>
</evidence>